<evidence type="ECO:0000313" key="1">
    <source>
        <dbReference type="EMBL" id="KAK9325293.1"/>
    </source>
</evidence>
<proteinExistence type="predicted"/>
<gene>
    <name evidence="1" type="ORF">V1517DRAFT_314525</name>
</gene>
<dbReference type="EMBL" id="MU970041">
    <property type="protein sequence ID" value="KAK9325293.1"/>
    <property type="molecule type" value="Genomic_DNA"/>
</dbReference>
<comment type="caution">
    <text evidence="1">The sequence shown here is derived from an EMBL/GenBank/DDBJ whole genome shotgun (WGS) entry which is preliminary data.</text>
</comment>
<reference evidence="2" key="1">
    <citation type="journal article" date="2024" name="Front. Bioeng. Biotechnol.">
        <title>Genome-scale model development and genomic sequencing of the oleaginous clade Lipomyces.</title>
        <authorList>
            <person name="Czajka J.J."/>
            <person name="Han Y."/>
            <person name="Kim J."/>
            <person name="Mondo S.J."/>
            <person name="Hofstad B.A."/>
            <person name="Robles A."/>
            <person name="Haridas S."/>
            <person name="Riley R."/>
            <person name="LaButti K."/>
            <person name="Pangilinan J."/>
            <person name="Andreopoulos W."/>
            <person name="Lipzen A."/>
            <person name="Yan J."/>
            <person name="Wang M."/>
            <person name="Ng V."/>
            <person name="Grigoriev I.V."/>
            <person name="Spatafora J.W."/>
            <person name="Magnuson J.K."/>
            <person name="Baker S.E."/>
            <person name="Pomraning K.R."/>
        </authorList>
    </citation>
    <scope>NUCLEOTIDE SEQUENCE [LARGE SCALE GENOMIC DNA]</scope>
    <source>
        <strain evidence="2">CBS 10300</strain>
    </source>
</reference>
<dbReference type="Proteomes" id="UP001489719">
    <property type="component" value="Unassembled WGS sequence"/>
</dbReference>
<name>A0ACC3TWD2_9ASCO</name>
<keyword evidence="2" id="KW-1185">Reference proteome</keyword>
<protein>
    <submittedName>
        <fullName evidence="1">Uncharacterized protein</fullName>
    </submittedName>
</protein>
<accession>A0ACC3TWD2</accession>
<organism evidence="1 2">
    <name type="scientific">Lipomyces orientalis</name>
    <dbReference type="NCBI Taxonomy" id="1233043"/>
    <lineage>
        <taxon>Eukaryota</taxon>
        <taxon>Fungi</taxon>
        <taxon>Dikarya</taxon>
        <taxon>Ascomycota</taxon>
        <taxon>Saccharomycotina</taxon>
        <taxon>Lipomycetes</taxon>
        <taxon>Lipomycetales</taxon>
        <taxon>Lipomycetaceae</taxon>
        <taxon>Lipomyces</taxon>
    </lineage>
</organism>
<evidence type="ECO:0000313" key="2">
    <source>
        <dbReference type="Proteomes" id="UP001489719"/>
    </source>
</evidence>
<sequence length="99" mass="11484">MLNDAASRQGEFLDLDPDISLAVSVGPKTYQKYYDFMDDKMLRRTTIYSNVCNTRVPFGHKIILLCSGDWEGVYTYQLSPLWETIEKQSIFHTRTQSSH</sequence>